<sequence length="288" mass="32553">MPKVAPLLLMFAPEYWGEVTRFGKYYGETYKLEKRDHRAVVGVGAHFEKSLRLQSLAVKLKPGLAIDHQQLEENGHSPAENAFELATVIEAAFLELYSSIDCTVKVLRAIYGPGTRGFKDSTRGLFQDTDKLTGSFPEHFKQHIREATWFKRLVNLRDELTHLSTGHVSWDAEADRVNYMHHGLTEADKPLIIDDVFAALTDLTESVNRFLGTIFHHLNGTLSDKPVFQICGMVDGRLLQRYINPQERPLSFNSGQCGSWIWFEQPDNPTCPFKDTCGAYLNKAPAPV</sequence>
<evidence type="ECO:0000313" key="1">
    <source>
        <dbReference type="EMBL" id="MBB3967177.1"/>
    </source>
</evidence>
<proteinExistence type="predicted"/>
<name>A0A7W6CYH0_9HYPH</name>
<gene>
    <name evidence="1" type="ORF">GGQ67_004874</name>
</gene>
<dbReference type="Proteomes" id="UP000582090">
    <property type="component" value="Unassembled WGS sequence"/>
</dbReference>
<organism evidence="1 2">
    <name type="scientific">Rhizobium metallidurans</name>
    <dbReference type="NCBI Taxonomy" id="1265931"/>
    <lineage>
        <taxon>Bacteria</taxon>
        <taxon>Pseudomonadati</taxon>
        <taxon>Pseudomonadota</taxon>
        <taxon>Alphaproteobacteria</taxon>
        <taxon>Hyphomicrobiales</taxon>
        <taxon>Rhizobiaceae</taxon>
        <taxon>Rhizobium/Agrobacterium group</taxon>
        <taxon>Rhizobium</taxon>
    </lineage>
</organism>
<protein>
    <submittedName>
        <fullName evidence="1">Uncharacterized protein</fullName>
    </submittedName>
</protein>
<dbReference type="AlphaFoldDB" id="A0A7W6CYH0"/>
<evidence type="ECO:0000313" key="2">
    <source>
        <dbReference type="Proteomes" id="UP000582090"/>
    </source>
</evidence>
<dbReference type="RefSeq" id="WP_183902600.1">
    <property type="nucleotide sequence ID" value="NZ_JACIDW010000034.1"/>
</dbReference>
<comment type="caution">
    <text evidence="1">The sequence shown here is derived from an EMBL/GenBank/DDBJ whole genome shotgun (WGS) entry which is preliminary data.</text>
</comment>
<dbReference type="EMBL" id="JACIDW010000034">
    <property type="protein sequence ID" value="MBB3967177.1"/>
    <property type="molecule type" value="Genomic_DNA"/>
</dbReference>
<reference evidence="1 2" key="1">
    <citation type="submission" date="2020-08" db="EMBL/GenBank/DDBJ databases">
        <title>Genomic Encyclopedia of Type Strains, Phase IV (KMG-IV): sequencing the most valuable type-strain genomes for metagenomic binning, comparative biology and taxonomic classification.</title>
        <authorList>
            <person name="Goeker M."/>
        </authorList>
    </citation>
    <scope>NUCLEOTIDE SEQUENCE [LARGE SCALE GENOMIC DNA]</scope>
    <source>
        <strain evidence="1 2">DSM 26575</strain>
    </source>
</reference>
<accession>A0A7W6CYH0</accession>
<keyword evidence="2" id="KW-1185">Reference proteome</keyword>